<comment type="subcellular location">
    <subcellularLocation>
        <location evidence="1">Cell envelope</location>
    </subcellularLocation>
</comment>
<evidence type="ECO:0000256" key="2">
    <source>
        <dbReference type="ARBA" id="ARBA00023054"/>
    </source>
</evidence>
<proteinExistence type="predicted"/>
<comment type="caution">
    <text evidence="5">The sequence shown here is derived from an EMBL/GenBank/DDBJ whole genome shotgun (WGS) entry which is preliminary data.</text>
</comment>
<dbReference type="InterPro" id="IPR050465">
    <property type="entry name" value="UPF0194_transport"/>
</dbReference>
<accession>A0A3A9AH71</accession>
<dbReference type="RefSeq" id="WP_120470321.1">
    <property type="nucleotide sequence ID" value="NZ_RAYQ01000013.1"/>
</dbReference>
<organism evidence="5 6">
    <name type="scientific">Parablautia intestinalis</name>
    <dbReference type="NCBI Taxonomy" id="2320100"/>
    <lineage>
        <taxon>Bacteria</taxon>
        <taxon>Bacillati</taxon>
        <taxon>Bacillota</taxon>
        <taxon>Clostridia</taxon>
        <taxon>Lachnospirales</taxon>
        <taxon>Lachnospiraceae</taxon>
        <taxon>Parablautia</taxon>
    </lineage>
</organism>
<dbReference type="PANTHER" id="PTHR32347">
    <property type="entry name" value="EFFLUX SYSTEM COMPONENT YKNX-RELATED"/>
    <property type="match status" value="1"/>
</dbReference>
<keyword evidence="2 3" id="KW-0175">Coiled coil</keyword>
<dbReference type="AlphaFoldDB" id="A0A3A9AH71"/>
<evidence type="ECO:0000313" key="5">
    <source>
        <dbReference type="EMBL" id="RKI90638.1"/>
    </source>
</evidence>
<sequence length="414" mass="46053">MKHIEPKKLIGKLKQVKEKRKQMILLFIIIGAAIIVIVALSKEDKTLYRESQVIKGNLARGVTESGSVDVGTAMQVFDLDISAFSGSGNFAFGMDGTGSQSSGMMMGMMPEVSDSGSTSDRQLEIEQVYVVAGQEIEAGTPILKLTQESVEEIRRELSRDITDAELVYQQALTAQKQTKTDAEGEYRLNSLYADYSQAEYDETVSTLTQAVEKAQETLAESEKQLADAQEELAEKEALLAEEKKVLENALFTAEGTDKENALYWWIIAWQTADEAQEMADTLEDEIKQLKEDIEDYSEKKTENETALAMANKELESGEITARGERDKRNYNAENAQEIYDIAMEQSAFEAETAREDYEKAVGKREEFDSVIIEQVISADNSGVITEVYVAAGDYLTGNMDLLSLNNYDEVTITV</sequence>
<keyword evidence="6" id="KW-1185">Reference proteome</keyword>
<evidence type="ECO:0000256" key="4">
    <source>
        <dbReference type="SAM" id="Phobius"/>
    </source>
</evidence>
<dbReference type="EMBL" id="RAYQ01000013">
    <property type="protein sequence ID" value="RKI90638.1"/>
    <property type="molecule type" value="Genomic_DNA"/>
</dbReference>
<evidence type="ECO:0000256" key="1">
    <source>
        <dbReference type="ARBA" id="ARBA00004196"/>
    </source>
</evidence>
<reference evidence="5 6" key="1">
    <citation type="submission" date="2018-09" db="EMBL/GenBank/DDBJ databases">
        <title>Murine metabolic-syndrome-specific gut microbial biobank.</title>
        <authorList>
            <person name="Liu C."/>
        </authorList>
    </citation>
    <scope>NUCLEOTIDE SEQUENCE [LARGE SCALE GENOMIC DNA]</scope>
    <source>
        <strain evidence="5 6">0.1xD8-82</strain>
    </source>
</reference>
<keyword evidence="4" id="KW-0472">Membrane</keyword>
<protein>
    <submittedName>
        <fullName evidence="5">Uncharacterized protein</fullName>
    </submittedName>
</protein>
<keyword evidence="4" id="KW-0812">Transmembrane</keyword>
<dbReference type="GO" id="GO:0030313">
    <property type="term" value="C:cell envelope"/>
    <property type="evidence" value="ECO:0007669"/>
    <property type="project" value="UniProtKB-SubCell"/>
</dbReference>
<gene>
    <name evidence="5" type="ORF">D7V94_12655</name>
</gene>
<evidence type="ECO:0000256" key="3">
    <source>
        <dbReference type="SAM" id="Coils"/>
    </source>
</evidence>
<feature type="transmembrane region" description="Helical" evidence="4">
    <location>
        <begin position="23"/>
        <end position="41"/>
    </location>
</feature>
<evidence type="ECO:0000313" key="6">
    <source>
        <dbReference type="Proteomes" id="UP000280696"/>
    </source>
</evidence>
<keyword evidence="4" id="KW-1133">Transmembrane helix</keyword>
<dbReference type="PANTHER" id="PTHR32347:SF14">
    <property type="entry name" value="EFFLUX SYSTEM COMPONENT YKNX-RELATED"/>
    <property type="match status" value="1"/>
</dbReference>
<dbReference type="Proteomes" id="UP000280696">
    <property type="component" value="Unassembled WGS sequence"/>
</dbReference>
<dbReference type="OrthoDB" id="1838785at2"/>
<feature type="coiled-coil region" evidence="3">
    <location>
        <begin position="204"/>
        <end position="313"/>
    </location>
</feature>
<name>A0A3A9AH71_9FIRM</name>